<evidence type="ECO:0000313" key="2">
    <source>
        <dbReference type="EMBL" id="KXB01908.1"/>
    </source>
</evidence>
<accession>A0A133V639</accession>
<dbReference type="PANTHER" id="PTHR31303:SF1">
    <property type="entry name" value="CTP-DEPENDENT DIACYLGLYCEROL KINASE 1"/>
    <property type="match status" value="1"/>
</dbReference>
<dbReference type="GO" id="GO:0004143">
    <property type="term" value="F:ATP-dependent diacylglycerol kinase activity"/>
    <property type="evidence" value="ECO:0007669"/>
    <property type="project" value="InterPro"/>
</dbReference>
<dbReference type="AlphaFoldDB" id="A0A133V639"/>
<feature type="transmembrane region" description="Helical" evidence="1">
    <location>
        <begin position="12"/>
        <end position="31"/>
    </location>
</feature>
<evidence type="ECO:0000313" key="3">
    <source>
        <dbReference type="Proteomes" id="UP000070400"/>
    </source>
</evidence>
<feature type="transmembrane region" description="Helical" evidence="1">
    <location>
        <begin position="82"/>
        <end position="104"/>
    </location>
</feature>
<name>A0A133V639_9EURY</name>
<keyword evidence="1" id="KW-0812">Transmembrane</keyword>
<organism evidence="2 3">
    <name type="scientific">candidate division MSBL1 archaeon SCGC-AAA261D19</name>
    <dbReference type="NCBI Taxonomy" id="1698273"/>
    <lineage>
        <taxon>Archaea</taxon>
        <taxon>Methanobacteriati</taxon>
        <taxon>Methanobacteriota</taxon>
        <taxon>candidate division MSBL1</taxon>
    </lineage>
</organism>
<reference evidence="2 3" key="1">
    <citation type="journal article" date="2016" name="Sci. Rep.">
        <title>Metabolic traits of an uncultured archaeal lineage -MSBL1- from brine pools of the Red Sea.</title>
        <authorList>
            <person name="Mwirichia R."/>
            <person name="Alam I."/>
            <person name="Rashid M."/>
            <person name="Vinu M."/>
            <person name="Ba-Alawi W."/>
            <person name="Anthony Kamau A."/>
            <person name="Kamanda Ngugi D."/>
            <person name="Goker M."/>
            <person name="Klenk H.P."/>
            <person name="Bajic V."/>
            <person name="Stingl U."/>
        </authorList>
    </citation>
    <scope>NUCLEOTIDE SEQUENCE [LARGE SCALE GENOMIC DNA]</scope>
    <source>
        <strain evidence="2">SCGC-AAA261D19</strain>
    </source>
</reference>
<feature type="transmembrane region" description="Helical" evidence="1">
    <location>
        <begin position="43"/>
        <end position="61"/>
    </location>
</feature>
<sequence length="207" mass="23012">MESLELRRQLFHIAIGVVFVTLLHFGVLDWLGEMVPLPFLRYSARALFMLLAIVTILFLLYRKYRIPLVHWFIVNFERQEKIEIFPGKGAFFGLLGIFIVVTIFGPPITMASILILALGDSVSNLVGKKAGRTKHPLSNTKFLEGTIAGTLLGAAGASLFVHPLWALVAASLAMFVEGIDLGRDRYWMIDDNLLVPLTAGVILFIIT</sequence>
<comment type="caution">
    <text evidence="2">The sequence shown here is derived from an EMBL/GenBank/DDBJ whole genome shotgun (WGS) entry which is preliminary data.</text>
</comment>
<keyword evidence="1" id="KW-0472">Membrane</keyword>
<gene>
    <name evidence="2" type="ORF">AKJ43_02870</name>
</gene>
<feature type="transmembrane region" description="Helical" evidence="1">
    <location>
        <begin position="186"/>
        <end position="206"/>
    </location>
</feature>
<keyword evidence="3" id="KW-1185">Reference proteome</keyword>
<evidence type="ECO:0000256" key="1">
    <source>
        <dbReference type="SAM" id="Phobius"/>
    </source>
</evidence>
<protein>
    <recommendedName>
        <fullName evidence="4">Phosphatidate cytidylyltransferase</fullName>
    </recommendedName>
</protein>
<proteinExistence type="predicted"/>
<keyword evidence="1" id="KW-1133">Transmembrane helix</keyword>
<dbReference type="InterPro" id="IPR037997">
    <property type="entry name" value="Dgk1-like"/>
</dbReference>
<dbReference type="Proteomes" id="UP000070400">
    <property type="component" value="Unassembled WGS sequence"/>
</dbReference>
<feature type="transmembrane region" description="Helical" evidence="1">
    <location>
        <begin position="148"/>
        <end position="174"/>
    </location>
</feature>
<feature type="transmembrane region" description="Helical" evidence="1">
    <location>
        <begin position="110"/>
        <end position="127"/>
    </location>
</feature>
<evidence type="ECO:0008006" key="4">
    <source>
        <dbReference type="Google" id="ProtNLM"/>
    </source>
</evidence>
<dbReference type="EMBL" id="LHXX01000034">
    <property type="protein sequence ID" value="KXB01908.1"/>
    <property type="molecule type" value="Genomic_DNA"/>
</dbReference>
<dbReference type="PANTHER" id="PTHR31303">
    <property type="entry name" value="CTP-DEPENDENT DIACYLGLYCEROL KINASE 1"/>
    <property type="match status" value="1"/>
</dbReference>